<dbReference type="GO" id="GO:0046872">
    <property type="term" value="F:metal ion binding"/>
    <property type="evidence" value="ECO:0007669"/>
    <property type="project" value="UniProtKB-UniRule"/>
</dbReference>
<evidence type="ECO:0000256" key="10">
    <source>
        <dbReference type="ARBA" id="ARBA00023027"/>
    </source>
</evidence>
<dbReference type="GO" id="GO:0046496">
    <property type="term" value="P:nicotinamide nucleotide metabolic process"/>
    <property type="evidence" value="ECO:0007669"/>
    <property type="project" value="UniProtKB-UniRule"/>
</dbReference>
<dbReference type="InterPro" id="IPR029056">
    <property type="entry name" value="Ribokinase-like"/>
</dbReference>
<sequence length="496" mass="53612">MILADKDIIYNIDNLASKHKILPVQLMENAGKNAADIIDKNIPPKSNILIVCGKGHNGGDGYVIARHLFSLGHNISIFSTAKPEDTDDATSLNYNICKELGIKFKSKITNNYTVIIDAMLGVGTKLPLRDDLRKIVRMLNRSNAIKVAVDLPTGINGDSGEADEDTFRADFTVTMEIPKIGMYITPGKMFCGRIYTSKIGIPKFIYDDIKFDHFLIDKNFVKKLLPDRINYSNKGTFGKVIAIGGSVNYSGAIIFSSLAAVQSGAGLVYTAIPESIENTVSSIVTDAIKIPLKANDDGTIGYDNYELLNTINSYDAILIGPGIGTNPATGRFIKKLVKEISRPLIIDADALKILTPANKMRKNILITPHPGEAARLLRKNVNEINDRRLFYAGELIKQYGVNALLKGNGTIITNGKEYFINSSGDNSLARGGSGDILSGIILALAGSGMDLIEAASVGAYIHGIAGEFAGRISHGYSVSMSDILKSIPKAFECIFS</sequence>
<feature type="binding site" evidence="17">
    <location>
        <position position="434"/>
    </location>
    <ligand>
        <name>AMP</name>
        <dbReference type="ChEBI" id="CHEBI:456215"/>
    </ligand>
</feature>
<dbReference type="EC" id="5.1.99.6" evidence="19"/>
<feature type="binding site" evidence="17">
    <location>
        <position position="435"/>
    </location>
    <ligand>
        <name>(6S)-NADPHX</name>
        <dbReference type="ChEBI" id="CHEBI:64076"/>
    </ligand>
</feature>
<dbReference type="AlphaFoldDB" id="A0A660S8X6"/>
<dbReference type="NCBIfam" id="TIGR00196">
    <property type="entry name" value="yjeF_cterm"/>
    <property type="match status" value="1"/>
</dbReference>
<keyword evidence="5 18" id="KW-0479">Metal-binding</keyword>
<feature type="binding site" evidence="17">
    <location>
        <begin position="406"/>
        <end position="410"/>
    </location>
    <ligand>
        <name>AMP</name>
        <dbReference type="ChEBI" id="CHEBI:456215"/>
    </ligand>
</feature>
<comment type="cofactor">
    <cofactor evidence="18 19">
        <name>K(+)</name>
        <dbReference type="ChEBI" id="CHEBI:29103"/>
    </cofactor>
    <text evidence="18 19">Binds 1 potassium ion per subunit.</text>
</comment>
<evidence type="ECO:0000256" key="13">
    <source>
        <dbReference type="ARBA" id="ARBA00023268"/>
    </source>
</evidence>
<comment type="similarity">
    <text evidence="18">Belongs to the NnrE/AIBP family.</text>
</comment>
<feature type="binding site" evidence="17">
    <location>
        <position position="322"/>
    </location>
    <ligand>
        <name>(6S)-NADPHX</name>
        <dbReference type="ChEBI" id="CHEBI:64076"/>
    </ligand>
</feature>
<keyword evidence="8 17" id="KW-0521">NADP</keyword>
<feature type="binding site" evidence="18">
    <location>
        <begin position="56"/>
        <end position="60"/>
    </location>
    <ligand>
        <name>(6S)-NADPHX</name>
        <dbReference type="ChEBI" id="CHEBI:64076"/>
    </ligand>
</feature>
<dbReference type="InterPro" id="IPR004443">
    <property type="entry name" value="YjeF_N_dom"/>
</dbReference>
<accession>A0A660S8X6</accession>
<comment type="subunit">
    <text evidence="17">Homotetramer.</text>
</comment>
<dbReference type="CDD" id="cd01171">
    <property type="entry name" value="YXKO-related"/>
    <property type="match status" value="1"/>
</dbReference>
<organism evidence="22 23">
    <name type="scientific">candidate division TA06 bacterium</name>
    <dbReference type="NCBI Taxonomy" id="2250710"/>
    <lineage>
        <taxon>Bacteria</taxon>
        <taxon>Bacteria division TA06</taxon>
    </lineage>
</organism>
<comment type="caution">
    <text evidence="22">The sequence shown here is derived from an EMBL/GenBank/DDBJ whole genome shotgun (WGS) entry which is preliminary data.</text>
</comment>
<comment type="similarity">
    <text evidence="17">Belongs to the NnrD/CARKD family.</text>
</comment>
<dbReference type="GO" id="GO:0052855">
    <property type="term" value="F:ADP-dependent NAD(P)H-hydrate dehydratase activity"/>
    <property type="evidence" value="ECO:0007669"/>
    <property type="project" value="UniProtKB-UniRule"/>
</dbReference>
<dbReference type="PROSITE" id="PS51385">
    <property type="entry name" value="YJEF_N"/>
    <property type="match status" value="1"/>
</dbReference>
<dbReference type="GO" id="GO:0110051">
    <property type="term" value="P:metabolite repair"/>
    <property type="evidence" value="ECO:0007669"/>
    <property type="project" value="TreeGrafter"/>
</dbReference>
<reference evidence="22 23" key="1">
    <citation type="submission" date="2018-06" db="EMBL/GenBank/DDBJ databases">
        <title>Extensive metabolic versatility and redundancy in microbially diverse, dynamic hydrothermal sediments.</title>
        <authorList>
            <person name="Dombrowski N."/>
            <person name="Teske A."/>
            <person name="Baker B.J."/>
        </authorList>
    </citation>
    <scope>NUCLEOTIDE SEQUENCE [LARGE SCALE GENOMIC DNA]</scope>
    <source>
        <strain evidence="22">B35_G9</strain>
    </source>
</reference>
<dbReference type="EC" id="4.2.1.136" evidence="19"/>
<evidence type="ECO:0000256" key="18">
    <source>
        <dbReference type="HAMAP-Rule" id="MF_01966"/>
    </source>
</evidence>
<dbReference type="Pfam" id="PF01256">
    <property type="entry name" value="Carb_kinase"/>
    <property type="match status" value="1"/>
</dbReference>
<comment type="catalytic activity">
    <reaction evidence="15 17 19">
        <text>(6S)-NADHX + ADP = AMP + phosphate + NADH + H(+)</text>
        <dbReference type="Rhea" id="RHEA:32223"/>
        <dbReference type="ChEBI" id="CHEBI:15378"/>
        <dbReference type="ChEBI" id="CHEBI:43474"/>
        <dbReference type="ChEBI" id="CHEBI:57945"/>
        <dbReference type="ChEBI" id="CHEBI:64074"/>
        <dbReference type="ChEBI" id="CHEBI:456215"/>
        <dbReference type="ChEBI" id="CHEBI:456216"/>
        <dbReference type="EC" id="4.2.1.136"/>
    </reaction>
</comment>
<comment type="caution">
    <text evidence="18">Lacks conserved residue(s) required for the propagation of feature annotation.</text>
</comment>
<dbReference type="NCBIfam" id="TIGR00197">
    <property type="entry name" value="yjeF_nterm"/>
    <property type="match status" value="1"/>
</dbReference>
<comment type="catalytic activity">
    <reaction evidence="16 17 19">
        <text>(6S)-NADPHX + ADP = AMP + phosphate + NADPH + H(+)</text>
        <dbReference type="Rhea" id="RHEA:32235"/>
        <dbReference type="ChEBI" id="CHEBI:15378"/>
        <dbReference type="ChEBI" id="CHEBI:43474"/>
        <dbReference type="ChEBI" id="CHEBI:57783"/>
        <dbReference type="ChEBI" id="CHEBI:64076"/>
        <dbReference type="ChEBI" id="CHEBI:456215"/>
        <dbReference type="ChEBI" id="CHEBI:456216"/>
        <dbReference type="EC" id="4.2.1.136"/>
    </reaction>
</comment>
<dbReference type="InterPro" id="IPR036652">
    <property type="entry name" value="YjeF_N_dom_sf"/>
</dbReference>
<feature type="domain" description="YjeF N-terminal" evidence="21">
    <location>
        <begin position="9"/>
        <end position="207"/>
    </location>
</feature>
<keyword evidence="13" id="KW-0511">Multifunctional enzyme</keyword>
<name>A0A660S8X6_UNCT6</name>
<evidence type="ECO:0000256" key="3">
    <source>
        <dbReference type="ARBA" id="ARBA00006001"/>
    </source>
</evidence>
<dbReference type="PROSITE" id="PS51383">
    <property type="entry name" value="YJEF_C_3"/>
    <property type="match status" value="1"/>
</dbReference>
<evidence type="ECO:0000256" key="1">
    <source>
        <dbReference type="ARBA" id="ARBA00000013"/>
    </source>
</evidence>
<evidence type="ECO:0000256" key="15">
    <source>
        <dbReference type="ARBA" id="ARBA00048238"/>
    </source>
</evidence>
<feature type="domain" description="YjeF C-terminal" evidence="20">
    <location>
        <begin position="217"/>
        <end position="494"/>
    </location>
</feature>
<evidence type="ECO:0000256" key="5">
    <source>
        <dbReference type="ARBA" id="ARBA00022723"/>
    </source>
</evidence>
<evidence type="ECO:0000256" key="14">
    <source>
        <dbReference type="ARBA" id="ARBA00025153"/>
    </source>
</evidence>
<evidence type="ECO:0000256" key="17">
    <source>
        <dbReference type="HAMAP-Rule" id="MF_01965"/>
    </source>
</evidence>
<gene>
    <name evidence="18" type="primary">nnrE</name>
    <name evidence="17" type="synonym">nnrD</name>
    <name evidence="22" type="ORF">DRP44_06100</name>
</gene>
<feature type="binding site" evidence="17">
    <location>
        <position position="252"/>
    </location>
    <ligand>
        <name>(6S)-NADPHX</name>
        <dbReference type="ChEBI" id="CHEBI:64076"/>
    </ligand>
</feature>
<evidence type="ECO:0000259" key="21">
    <source>
        <dbReference type="PROSITE" id="PS51385"/>
    </source>
</evidence>
<evidence type="ECO:0000256" key="8">
    <source>
        <dbReference type="ARBA" id="ARBA00022857"/>
    </source>
</evidence>
<evidence type="ECO:0000256" key="4">
    <source>
        <dbReference type="ARBA" id="ARBA00009524"/>
    </source>
</evidence>
<dbReference type="InterPro" id="IPR030677">
    <property type="entry name" value="Nnr"/>
</dbReference>
<dbReference type="Gene3D" id="3.40.50.10260">
    <property type="entry name" value="YjeF N-terminal domain"/>
    <property type="match status" value="1"/>
</dbReference>
<evidence type="ECO:0000256" key="12">
    <source>
        <dbReference type="ARBA" id="ARBA00023239"/>
    </source>
</evidence>
<comment type="function">
    <text evidence="14 19">Bifunctional enzyme that catalyzes the epimerization of the S- and R-forms of NAD(P)HX and the dehydration of the S-form of NAD(P)HX at the expense of ADP, which is converted to AMP. This allows the repair of both epimers of NAD(P)HX, a damaged form of NAD(P)H that is a result of enzymatic or heat-dependent hydration.</text>
</comment>
<evidence type="ECO:0000313" key="23">
    <source>
        <dbReference type="Proteomes" id="UP000282321"/>
    </source>
</evidence>
<keyword evidence="10 17" id="KW-0520">NAD</keyword>
<dbReference type="HAMAP" id="MF_01965">
    <property type="entry name" value="NADHX_dehydratase"/>
    <property type="match status" value="1"/>
</dbReference>
<evidence type="ECO:0000313" key="22">
    <source>
        <dbReference type="EMBL" id="RKX65553.1"/>
    </source>
</evidence>
<dbReference type="Pfam" id="PF03853">
    <property type="entry name" value="YjeF_N"/>
    <property type="match status" value="1"/>
</dbReference>
<evidence type="ECO:0000256" key="6">
    <source>
        <dbReference type="ARBA" id="ARBA00022741"/>
    </source>
</evidence>
<dbReference type="EMBL" id="QNBC01000084">
    <property type="protein sequence ID" value="RKX65553.1"/>
    <property type="molecule type" value="Genomic_DNA"/>
</dbReference>
<feature type="binding site" evidence="18">
    <location>
        <position position="153"/>
    </location>
    <ligand>
        <name>K(+)</name>
        <dbReference type="ChEBI" id="CHEBI:29103"/>
    </ligand>
</feature>
<comment type="function">
    <text evidence="18">Catalyzes the epimerization of the S- and R-forms of NAD(P)HX, a damaged form of NAD(P)H that is a result of enzymatic or heat-dependent hydration. This is a prerequisite for the S-specific NAD(P)H-hydrate dehydratase to allow the repair of both epimers of NAD(P)HX.</text>
</comment>
<comment type="similarity">
    <text evidence="4 19">In the C-terminal section; belongs to the NnrD/CARKD family.</text>
</comment>
<dbReference type="Gene3D" id="3.40.1190.20">
    <property type="match status" value="1"/>
</dbReference>
<keyword evidence="7 17" id="KW-0067">ATP-binding</keyword>
<keyword evidence="11 18" id="KW-0413">Isomerase</keyword>
<dbReference type="SUPFAM" id="SSF64153">
    <property type="entry name" value="YjeF N-terminal domain-like"/>
    <property type="match status" value="1"/>
</dbReference>
<evidence type="ECO:0000256" key="19">
    <source>
        <dbReference type="PIRNR" id="PIRNR017184"/>
    </source>
</evidence>
<evidence type="ECO:0000256" key="9">
    <source>
        <dbReference type="ARBA" id="ARBA00022958"/>
    </source>
</evidence>
<keyword evidence="6 17" id="KW-0547">Nucleotide-binding</keyword>
<dbReference type="GO" id="GO:0052856">
    <property type="term" value="F:NAD(P)HX epimerase activity"/>
    <property type="evidence" value="ECO:0007669"/>
    <property type="project" value="UniProtKB-UniRule"/>
</dbReference>
<protein>
    <recommendedName>
        <fullName evidence="19">Bifunctional NAD(P)H-hydrate repair enzyme</fullName>
    </recommendedName>
    <alternativeName>
        <fullName evidence="19">Nicotinamide nucleotide repair protein</fullName>
    </alternativeName>
    <domain>
        <recommendedName>
            <fullName evidence="19">ADP-dependent (S)-NAD(P)H-hydrate dehydratase</fullName>
            <ecNumber evidence="19">4.2.1.136</ecNumber>
        </recommendedName>
        <alternativeName>
            <fullName evidence="19">ADP-dependent NAD(P)HX dehydratase</fullName>
        </alternativeName>
    </domain>
    <domain>
        <recommendedName>
            <fullName evidence="19">NAD(P)H-hydrate epimerase</fullName>
            <ecNumber evidence="19">5.1.99.6</ecNumber>
        </recommendedName>
    </domain>
</protein>
<feature type="binding site" evidence="18">
    <location>
        <position position="117"/>
    </location>
    <ligand>
        <name>K(+)</name>
        <dbReference type="ChEBI" id="CHEBI:29103"/>
    </ligand>
</feature>
<comment type="catalytic activity">
    <reaction evidence="1 18 19">
        <text>(6R)-NADHX = (6S)-NADHX</text>
        <dbReference type="Rhea" id="RHEA:32215"/>
        <dbReference type="ChEBI" id="CHEBI:64074"/>
        <dbReference type="ChEBI" id="CHEBI:64075"/>
        <dbReference type="EC" id="5.1.99.6"/>
    </reaction>
</comment>
<dbReference type="PANTHER" id="PTHR12592:SF0">
    <property type="entry name" value="ATP-DEPENDENT (S)-NAD(P)H-HYDRATE DEHYDRATASE"/>
    <property type="match status" value="1"/>
</dbReference>
<dbReference type="Proteomes" id="UP000282321">
    <property type="component" value="Unassembled WGS sequence"/>
</dbReference>
<dbReference type="SUPFAM" id="SSF53613">
    <property type="entry name" value="Ribokinase-like"/>
    <property type="match status" value="1"/>
</dbReference>
<comment type="catalytic activity">
    <reaction evidence="2 18 19">
        <text>(6R)-NADPHX = (6S)-NADPHX</text>
        <dbReference type="Rhea" id="RHEA:32227"/>
        <dbReference type="ChEBI" id="CHEBI:64076"/>
        <dbReference type="ChEBI" id="CHEBI:64077"/>
        <dbReference type="EC" id="5.1.99.6"/>
    </reaction>
</comment>
<evidence type="ECO:0000256" key="2">
    <source>
        <dbReference type="ARBA" id="ARBA00000909"/>
    </source>
</evidence>
<evidence type="ECO:0000256" key="7">
    <source>
        <dbReference type="ARBA" id="ARBA00022840"/>
    </source>
</evidence>
<proteinExistence type="inferred from homology"/>
<feature type="binding site" evidence="18">
    <location>
        <begin position="121"/>
        <end position="127"/>
    </location>
    <ligand>
        <name>(6S)-NADPHX</name>
        <dbReference type="ChEBI" id="CHEBI:64076"/>
    </ligand>
</feature>
<feature type="binding site" evidence="18">
    <location>
        <position position="57"/>
    </location>
    <ligand>
        <name>K(+)</name>
        <dbReference type="ChEBI" id="CHEBI:29103"/>
    </ligand>
</feature>
<evidence type="ECO:0000256" key="11">
    <source>
        <dbReference type="ARBA" id="ARBA00023235"/>
    </source>
</evidence>
<evidence type="ECO:0000259" key="20">
    <source>
        <dbReference type="PROSITE" id="PS51383"/>
    </source>
</evidence>
<feature type="binding site" evidence="18">
    <location>
        <position position="150"/>
    </location>
    <ligand>
        <name>(6S)-NADPHX</name>
        <dbReference type="ChEBI" id="CHEBI:64076"/>
    </ligand>
</feature>
<dbReference type="HAMAP" id="MF_01966">
    <property type="entry name" value="NADHX_epimerase"/>
    <property type="match status" value="1"/>
</dbReference>
<comment type="cofactor">
    <cofactor evidence="17">
        <name>Mg(2+)</name>
        <dbReference type="ChEBI" id="CHEBI:18420"/>
    </cofactor>
</comment>
<keyword evidence="9 18" id="KW-0630">Potassium</keyword>
<dbReference type="GO" id="GO:0005524">
    <property type="term" value="F:ATP binding"/>
    <property type="evidence" value="ECO:0007669"/>
    <property type="project" value="UniProtKB-UniRule"/>
</dbReference>
<feature type="binding site" evidence="17">
    <location>
        <position position="369"/>
    </location>
    <ligand>
        <name>(6S)-NADPHX</name>
        <dbReference type="ChEBI" id="CHEBI:64076"/>
    </ligand>
</feature>
<dbReference type="InterPro" id="IPR000631">
    <property type="entry name" value="CARKD"/>
</dbReference>
<dbReference type="PIRSF" id="PIRSF017184">
    <property type="entry name" value="Nnr"/>
    <property type="match status" value="1"/>
</dbReference>
<keyword evidence="12 17" id="KW-0456">Lyase</keyword>
<comment type="similarity">
    <text evidence="3 19">In the N-terminal section; belongs to the NnrE/AIBP family.</text>
</comment>
<evidence type="ECO:0000256" key="16">
    <source>
        <dbReference type="ARBA" id="ARBA00049209"/>
    </source>
</evidence>
<comment type="function">
    <text evidence="17">Catalyzes the dehydration of the S-form of NAD(P)HX at the expense of ADP, which is converted to AMP. Together with NAD(P)HX epimerase, which catalyzes the epimerization of the S- and R-forms, the enzyme allows the repair of both epimers of NAD(P)HX, a damaged form of NAD(P)H that is a result of enzymatic or heat-dependent hydration.</text>
</comment>
<dbReference type="PANTHER" id="PTHR12592">
    <property type="entry name" value="ATP-DEPENDENT (S)-NAD(P)H-HYDRATE DEHYDRATASE FAMILY MEMBER"/>
    <property type="match status" value="1"/>
</dbReference>